<dbReference type="GO" id="GO:0003676">
    <property type="term" value="F:nucleic acid binding"/>
    <property type="evidence" value="ECO:0007669"/>
    <property type="project" value="InterPro"/>
</dbReference>
<evidence type="ECO:0000259" key="8">
    <source>
        <dbReference type="Pfam" id="PF13742"/>
    </source>
</evidence>
<dbReference type="GO" id="GO:0008855">
    <property type="term" value="F:exodeoxyribonuclease VII activity"/>
    <property type="evidence" value="ECO:0007669"/>
    <property type="project" value="UniProtKB-UniRule"/>
</dbReference>
<name>A0A0F3ME95_ORITS</name>
<protein>
    <recommendedName>
        <fullName evidence="5">Exodeoxyribonuclease 7 large subunit</fullName>
        <ecNumber evidence="5">3.1.11.6</ecNumber>
    </recommendedName>
    <alternativeName>
        <fullName evidence="5">Exodeoxyribonuclease VII large subunit</fullName>
        <shortName evidence="5">Exonuclease VII large subunit</shortName>
    </alternativeName>
</protein>
<proteinExistence type="inferred from homology"/>
<dbReference type="GO" id="GO:0006308">
    <property type="term" value="P:DNA catabolic process"/>
    <property type="evidence" value="ECO:0007669"/>
    <property type="project" value="UniProtKB-UniRule"/>
</dbReference>
<dbReference type="NCBIfam" id="TIGR00237">
    <property type="entry name" value="xseA"/>
    <property type="match status" value="1"/>
</dbReference>
<keyword evidence="2 5" id="KW-0540">Nuclease</keyword>
<reference evidence="9 11" key="1">
    <citation type="submission" date="2015-02" db="EMBL/GenBank/DDBJ databases">
        <title>Genome Sequencing of Rickettsiales.</title>
        <authorList>
            <person name="Daugherty S.C."/>
            <person name="Su Q."/>
            <person name="Abolude K."/>
            <person name="Beier-Sexton M."/>
            <person name="Carlyon J.A."/>
            <person name="Carter R."/>
            <person name="Day N.P."/>
            <person name="Dumler S.J."/>
            <person name="Dyachenko V."/>
            <person name="Godinez A."/>
            <person name="Kurtti T.J."/>
            <person name="Lichay M."/>
            <person name="Mullins K.E."/>
            <person name="Ott S."/>
            <person name="Pappas-Brown V."/>
            <person name="Paris D.H."/>
            <person name="Patel P."/>
            <person name="Richards A.L."/>
            <person name="Sadzewicz L."/>
            <person name="Sears K."/>
            <person name="Seidman D."/>
            <person name="Sengamalay N."/>
            <person name="Stenos J."/>
            <person name="Tallon L.J."/>
            <person name="Vincent G."/>
            <person name="Fraser C.M."/>
            <person name="Munderloh U."/>
            <person name="Dunning-Hotopp J.C."/>
        </authorList>
    </citation>
    <scope>NUCLEOTIDE SEQUENCE [LARGE SCALE GENOMIC DNA]</scope>
    <source>
        <strain evidence="9 11">Gilliam</strain>
    </source>
</reference>
<keyword evidence="4 5" id="KW-0269">Exonuclease</keyword>
<evidence type="ECO:0000256" key="4">
    <source>
        <dbReference type="ARBA" id="ARBA00022839"/>
    </source>
</evidence>
<evidence type="ECO:0000256" key="1">
    <source>
        <dbReference type="ARBA" id="ARBA00022490"/>
    </source>
</evidence>
<evidence type="ECO:0000313" key="10">
    <source>
        <dbReference type="EMBL" id="SPR07067.1"/>
    </source>
</evidence>
<accession>A0A0F3ME95</accession>
<keyword evidence="3 5" id="KW-0378">Hydrolase</keyword>
<sequence length="456" mass="50939">MHAKNISGFDVNCLSNEFNAKEYTVHELSLHIKSAIEYQFGVLKVRGEVSGLKIASSGHSYFNLKDDKAVLNCVCWKATLNLVKIKVEDGIEVIATGRLTTYSGQSRYQLVVENICIAGLGSLMQIFFQRKEKLMKEGLFDNSRKKKLPAFPMVIGVITSISGAVIRDIAHRVNDRFPSRLLVWPVTVQGNNSANEVASAIQECNNMLTSNHDLAPEVIIIARGGGSVEDLWSFNEEIVVRAIASSVIPIVSAIGHEVDFTLADFAADLRAPTPSAAAEMVVPVLADIKMRLNNSMNQINHVTFNYLKCSVMSLNNCGNIVQKLKTMIDLNYQKFDELVFRFDTKVEQFGELQKRILQNNVLIDPSKLVQLYALKLENLNNKLYQLVKRLFVNLDNKVYLLDSLLNNMDYSRVLKRGFAIIRLVDGPVVSSLSQLKGNDKIKIQLQDGVRQATIDS</sequence>
<dbReference type="PATRIC" id="fig|1359184.3.peg.758"/>
<dbReference type="GO" id="GO:0009318">
    <property type="term" value="C:exodeoxyribonuclease VII complex"/>
    <property type="evidence" value="ECO:0007669"/>
    <property type="project" value="UniProtKB-UniRule"/>
</dbReference>
<dbReference type="Proteomes" id="UP000244959">
    <property type="component" value="Chromosome I"/>
</dbReference>
<dbReference type="GO" id="GO:0005737">
    <property type="term" value="C:cytoplasm"/>
    <property type="evidence" value="ECO:0007669"/>
    <property type="project" value="UniProtKB-SubCell"/>
</dbReference>
<reference evidence="12" key="2">
    <citation type="submission" date="2018-03" db="EMBL/GenBank/DDBJ databases">
        <authorList>
            <person name="Batty M. E."/>
            <person name="Batty M E."/>
        </authorList>
    </citation>
    <scope>NUCLEOTIDE SEQUENCE [LARGE SCALE GENOMIC DNA]</scope>
    <source>
        <strain evidence="12">Gilliam</strain>
    </source>
</reference>
<dbReference type="Pfam" id="PF13742">
    <property type="entry name" value="tRNA_anti_2"/>
    <property type="match status" value="1"/>
</dbReference>
<feature type="domain" description="Exonuclease VII large subunit C-terminal" evidence="7">
    <location>
        <begin position="139"/>
        <end position="452"/>
    </location>
</feature>
<comment type="similarity">
    <text evidence="5 6">Belongs to the XseA family.</text>
</comment>
<dbReference type="Proteomes" id="UP000033769">
    <property type="component" value="Unassembled WGS sequence"/>
</dbReference>
<dbReference type="InterPro" id="IPR003753">
    <property type="entry name" value="Exonuc_VII_L"/>
</dbReference>
<dbReference type="EC" id="3.1.11.6" evidence="5"/>
<dbReference type="RefSeq" id="WP_047220136.1">
    <property type="nucleotide sequence ID" value="NZ_LS398551.1"/>
</dbReference>
<evidence type="ECO:0000256" key="2">
    <source>
        <dbReference type="ARBA" id="ARBA00022722"/>
    </source>
</evidence>
<dbReference type="InterPro" id="IPR025824">
    <property type="entry name" value="OB-fold_nuc-bd_dom"/>
</dbReference>
<comment type="subcellular location">
    <subcellularLocation>
        <location evidence="5 6">Cytoplasm</location>
    </subcellularLocation>
</comment>
<dbReference type="AlphaFoldDB" id="A0A0F3ME95"/>
<evidence type="ECO:0000256" key="3">
    <source>
        <dbReference type="ARBA" id="ARBA00022801"/>
    </source>
</evidence>
<comment type="function">
    <text evidence="5">Bidirectionally degrades single-stranded DNA into large acid-insoluble oligonucleotides, which are then degraded further into small acid-soluble oligonucleotides.</text>
</comment>
<dbReference type="PANTHER" id="PTHR30008">
    <property type="entry name" value="EXODEOXYRIBONUCLEASE 7 LARGE SUBUNIT"/>
    <property type="match status" value="1"/>
</dbReference>
<dbReference type="PANTHER" id="PTHR30008:SF0">
    <property type="entry name" value="EXODEOXYRIBONUCLEASE 7 LARGE SUBUNIT"/>
    <property type="match status" value="1"/>
</dbReference>
<dbReference type="EMBL" id="LS398551">
    <property type="protein sequence ID" value="SPR07067.1"/>
    <property type="molecule type" value="Genomic_DNA"/>
</dbReference>
<comment type="subunit">
    <text evidence="5">Heterooligomer composed of large and small subunits.</text>
</comment>
<keyword evidence="1 5" id="KW-0963">Cytoplasm</keyword>
<reference evidence="10" key="3">
    <citation type="submission" date="2018-03" db="EMBL/GenBank/DDBJ databases">
        <authorList>
            <person name="Keele B.F."/>
        </authorList>
    </citation>
    <scope>NUCLEOTIDE SEQUENCE [LARGE SCALE GENOMIC DNA]</scope>
    <source>
        <strain evidence="10">Gilliam</strain>
    </source>
</reference>
<evidence type="ECO:0000256" key="5">
    <source>
        <dbReference type="HAMAP-Rule" id="MF_00378"/>
    </source>
</evidence>
<dbReference type="CDD" id="cd04489">
    <property type="entry name" value="ExoVII_LU_OBF"/>
    <property type="match status" value="1"/>
</dbReference>
<evidence type="ECO:0000256" key="6">
    <source>
        <dbReference type="RuleBase" id="RU004355"/>
    </source>
</evidence>
<dbReference type="HAMAP" id="MF_00378">
    <property type="entry name" value="Exonuc_7_L"/>
    <property type="match status" value="1"/>
</dbReference>
<evidence type="ECO:0000259" key="7">
    <source>
        <dbReference type="Pfam" id="PF02601"/>
    </source>
</evidence>
<gene>
    <name evidence="5 9" type="primary">xseA</name>
    <name evidence="10" type="ORF">GILLIAM_01378</name>
    <name evidence="9" type="ORF">OTSGILL_0208</name>
</gene>
<evidence type="ECO:0000313" key="9">
    <source>
        <dbReference type="EMBL" id="KJV54050.1"/>
    </source>
</evidence>
<keyword evidence="12" id="KW-1185">Reference proteome</keyword>
<dbReference type="Pfam" id="PF02601">
    <property type="entry name" value="Exonuc_VII_L"/>
    <property type="match status" value="1"/>
</dbReference>
<comment type="catalytic activity">
    <reaction evidence="5 6">
        <text>Exonucleolytic cleavage in either 5'- to 3'- or 3'- to 5'-direction to yield nucleoside 5'-phosphates.</text>
        <dbReference type="EC" id="3.1.11.6"/>
    </reaction>
</comment>
<dbReference type="InterPro" id="IPR020579">
    <property type="entry name" value="Exonuc_VII_lsu_C"/>
</dbReference>
<dbReference type="EMBL" id="LANO01000002">
    <property type="protein sequence ID" value="KJV54050.1"/>
    <property type="molecule type" value="Genomic_DNA"/>
</dbReference>
<organism evidence="9 11">
    <name type="scientific">Orientia tsutsugamushi str. Gilliam</name>
    <dbReference type="NCBI Taxonomy" id="1359184"/>
    <lineage>
        <taxon>Bacteria</taxon>
        <taxon>Pseudomonadati</taxon>
        <taxon>Pseudomonadota</taxon>
        <taxon>Alphaproteobacteria</taxon>
        <taxon>Rickettsiales</taxon>
        <taxon>Rickettsiaceae</taxon>
        <taxon>Rickettsieae</taxon>
        <taxon>Orientia</taxon>
    </lineage>
</organism>
<feature type="domain" description="OB-fold nucleic acid binding" evidence="8">
    <location>
        <begin position="23"/>
        <end position="115"/>
    </location>
</feature>
<evidence type="ECO:0000313" key="12">
    <source>
        <dbReference type="Proteomes" id="UP000244959"/>
    </source>
</evidence>
<evidence type="ECO:0000313" key="11">
    <source>
        <dbReference type="Proteomes" id="UP000033769"/>
    </source>
</evidence>